<gene>
    <name evidence="3" type="ORF">LO744_08875</name>
</gene>
<dbReference type="PROSITE" id="PS51352">
    <property type="entry name" value="THIOREDOXIN_2"/>
    <property type="match status" value="1"/>
</dbReference>
<sequence length="390" mass="45583">MKCFIVLLTIFLNANFVYSQEEKSVNQTLEKMYLKLKGLNSLSYDLSRELNYPSNNYNAVSKWNSNYFFDLNENPIGFKFQIDNSTSSYIFNGTEYFELNKEDKTYELLSKPQKEDFASNSYFYNSIITLRNILPTLIADKDSKKSVTDTLINNKLYQKVKINIGKRRIQNLGGNFDKMKTEYDFIFTILVDSENNFPIEILQSNNSNSDFIKTNFDNINEHPNIPNENSWFYSTYKNEYHSTEKQLQKSNLSLGSKAPNWKLNLLNEKKVLSLDDLKGKVVLLDFWIKNCSPCIENIPFLNELQEKFKNKDFVLLALNSYDSNEKIKEFHTKYKLKYQVLTNGNLVAKNYGVYSFPTILIIDKNGKIIYLQNEKSDENEIESIIKNALK</sequence>
<evidence type="ECO:0000313" key="3">
    <source>
        <dbReference type="EMBL" id="MCD1116967.1"/>
    </source>
</evidence>
<dbReference type="EMBL" id="JAJNAY010000001">
    <property type="protein sequence ID" value="MCD1116967.1"/>
    <property type="molecule type" value="Genomic_DNA"/>
</dbReference>
<evidence type="ECO:0000259" key="2">
    <source>
        <dbReference type="PROSITE" id="PS51352"/>
    </source>
</evidence>
<dbReference type="InterPro" id="IPR013740">
    <property type="entry name" value="Redoxin"/>
</dbReference>
<dbReference type="Proteomes" id="UP001108025">
    <property type="component" value="Unassembled WGS sequence"/>
</dbReference>
<dbReference type="CDD" id="cd02966">
    <property type="entry name" value="TlpA_like_family"/>
    <property type="match status" value="1"/>
</dbReference>
<organism evidence="3 4">
    <name type="scientific">Chryseobacterium turcicum</name>
    <dbReference type="NCBI Taxonomy" id="2898076"/>
    <lineage>
        <taxon>Bacteria</taxon>
        <taxon>Pseudomonadati</taxon>
        <taxon>Bacteroidota</taxon>
        <taxon>Flavobacteriia</taxon>
        <taxon>Flavobacteriales</taxon>
        <taxon>Weeksellaceae</taxon>
        <taxon>Chryseobacterium group</taxon>
        <taxon>Chryseobacterium</taxon>
    </lineage>
</organism>
<keyword evidence="4" id="KW-1185">Reference proteome</keyword>
<dbReference type="PANTHER" id="PTHR42852">
    <property type="entry name" value="THIOL:DISULFIDE INTERCHANGE PROTEIN DSBE"/>
    <property type="match status" value="1"/>
</dbReference>
<dbReference type="SUPFAM" id="SSF52833">
    <property type="entry name" value="Thioredoxin-like"/>
    <property type="match status" value="1"/>
</dbReference>
<reference evidence="3" key="1">
    <citation type="submission" date="2021-11" db="EMBL/GenBank/DDBJ databases">
        <title>Description of novel Chryseobacterium species.</title>
        <authorList>
            <person name="Saticioglu I.B."/>
            <person name="Ay H."/>
            <person name="Altun S."/>
            <person name="Duman M."/>
        </authorList>
    </citation>
    <scope>NUCLEOTIDE SEQUENCE</scope>
    <source>
        <strain evidence="3">C-17</strain>
    </source>
</reference>
<dbReference type="AlphaFoldDB" id="A0A9Q3YXD7"/>
<dbReference type="GO" id="GO:0016491">
    <property type="term" value="F:oxidoreductase activity"/>
    <property type="evidence" value="ECO:0007669"/>
    <property type="project" value="InterPro"/>
</dbReference>
<comment type="caution">
    <text evidence="3">The sequence shown here is derived from an EMBL/GenBank/DDBJ whole genome shotgun (WGS) entry which is preliminary data.</text>
</comment>
<proteinExistence type="predicted"/>
<keyword evidence="1" id="KW-0732">Signal</keyword>
<name>A0A9Q3YXD7_9FLAO</name>
<protein>
    <submittedName>
        <fullName evidence="3">TlpA family protein disulfide reductase</fullName>
    </submittedName>
</protein>
<feature type="domain" description="Thioredoxin" evidence="2">
    <location>
        <begin position="252"/>
        <end position="390"/>
    </location>
</feature>
<dbReference type="PANTHER" id="PTHR42852:SF13">
    <property type="entry name" value="PROTEIN DIPZ"/>
    <property type="match status" value="1"/>
</dbReference>
<dbReference type="InterPro" id="IPR050553">
    <property type="entry name" value="Thioredoxin_ResA/DsbE_sf"/>
</dbReference>
<feature type="chain" id="PRO_5040123088" evidence="1">
    <location>
        <begin position="20"/>
        <end position="390"/>
    </location>
</feature>
<evidence type="ECO:0000256" key="1">
    <source>
        <dbReference type="SAM" id="SignalP"/>
    </source>
</evidence>
<feature type="signal peptide" evidence="1">
    <location>
        <begin position="1"/>
        <end position="19"/>
    </location>
</feature>
<accession>A0A9Q3YXD7</accession>
<dbReference type="Gene3D" id="3.40.30.10">
    <property type="entry name" value="Glutaredoxin"/>
    <property type="match status" value="1"/>
</dbReference>
<dbReference type="InterPro" id="IPR036249">
    <property type="entry name" value="Thioredoxin-like_sf"/>
</dbReference>
<dbReference type="Pfam" id="PF08534">
    <property type="entry name" value="Redoxin"/>
    <property type="match status" value="1"/>
</dbReference>
<evidence type="ECO:0000313" key="4">
    <source>
        <dbReference type="Proteomes" id="UP001108025"/>
    </source>
</evidence>
<dbReference type="InterPro" id="IPR013766">
    <property type="entry name" value="Thioredoxin_domain"/>
</dbReference>
<dbReference type="RefSeq" id="WP_230668726.1">
    <property type="nucleotide sequence ID" value="NZ_JAJNAY010000001.1"/>
</dbReference>